<sequence>MTKLRNKMEAWYHKDFVIDEDGSWLLLGWKGRIVFGATCWIPA</sequence>
<protein>
    <submittedName>
        <fullName evidence="4">Uncharacterized protein</fullName>
    </submittedName>
</protein>
<keyword evidence="1" id="KW-0805">Transcription regulation</keyword>
<organism evidence="4 5">
    <name type="scientific">Kalanchoe fedtschenkoi</name>
    <name type="common">Lavender scallops</name>
    <name type="synonym">South American air plant</name>
    <dbReference type="NCBI Taxonomy" id="63787"/>
    <lineage>
        <taxon>Eukaryota</taxon>
        <taxon>Viridiplantae</taxon>
        <taxon>Streptophyta</taxon>
        <taxon>Embryophyta</taxon>
        <taxon>Tracheophyta</taxon>
        <taxon>Spermatophyta</taxon>
        <taxon>Magnoliopsida</taxon>
        <taxon>eudicotyledons</taxon>
        <taxon>Gunneridae</taxon>
        <taxon>Pentapetalae</taxon>
        <taxon>Saxifragales</taxon>
        <taxon>Crassulaceae</taxon>
        <taxon>Kalanchoe</taxon>
    </lineage>
</organism>
<feature type="region of interest" description="SAW" evidence="3">
    <location>
        <begin position="1"/>
        <end position="41"/>
    </location>
</feature>
<accession>A0A7N0U4Q9</accession>
<evidence type="ECO:0000256" key="1">
    <source>
        <dbReference type="ARBA" id="ARBA00023015"/>
    </source>
</evidence>
<keyword evidence="5" id="KW-1185">Reference proteome</keyword>
<dbReference type="EnsemblPlants" id="Kaladp0053s0394.1.v1.1">
    <property type="protein sequence ID" value="Kaladp0053s0394.1.v1.1.CDS.1"/>
    <property type="gene ID" value="Kaladp0053s0394.v1.1"/>
</dbReference>
<name>A0A7N0U4Q9_KALFE</name>
<reference evidence="4" key="1">
    <citation type="submission" date="2021-01" db="UniProtKB">
        <authorList>
            <consortium name="EnsemblPlants"/>
        </authorList>
    </citation>
    <scope>IDENTIFICATION</scope>
</reference>
<dbReference type="Gramene" id="Kaladp0053s0394.1.v1.1">
    <property type="protein sequence ID" value="Kaladp0053s0394.1.v1.1.CDS.1"/>
    <property type="gene ID" value="Kaladp0053s0394.v1.1"/>
</dbReference>
<evidence type="ECO:0000256" key="2">
    <source>
        <dbReference type="ARBA" id="ARBA00023163"/>
    </source>
</evidence>
<comment type="similarity">
    <text evidence="3">Belongs to the GRAS family.</text>
</comment>
<dbReference type="InterPro" id="IPR005202">
    <property type="entry name" value="TF_GRAS"/>
</dbReference>
<evidence type="ECO:0000313" key="4">
    <source>
        <dbReference type="EnsemblPlants" id="Kaladp0053s0394.1.v1.1.CDS.1"/>
    </source>
</evidence>
<comment type="caution">
    <text evidence="3">Lacks conserved residue(s) required for the propagation of feature annotation.</text>
</comment>
<dbReference type="PROSITE" id="PS50985">
    <property type="entry name" value="GRAS"/>
    <property type="match status" value="1"/>
</dbReference>
<dbReference type="Proteomes" id="UP000594263">
    <property type="component" value="Unplaced"/>
</dbReference>
<evidence type="ECO:0000256" key="3">
    <source>
        <dbReference type="PROSITE-ProRule" id="PRU01191"/>
    </source>
</evidence>
<proteinExistence type="inferred from homology"/>
<evidence type="ECO:0000313" key="5">
    <source>
        <dbReference type="Proteomes" id="UP000594263"/>
    </source>
</evidence>
<dbReference type="AlphaFoldDB" id="A0A7N0U4Q9"/>
<keyword evidence="2" id="KW-0804">Transcription</keyword>